<dbReference type="Pfam" id="PF00561">
    <property type="entry name" value="Abhydrolase_1"/>
    <property type="match status" value="1"/>
</dbReference>
<protein>
    <submittedName>
        <fullName evidence="5">3-oxoacyl-[acyl-carrier-protein] reductase FabG</fullName>
    </submittedName>
</protein>
<dbReference type="PRINTS" id="PR00081">
    <property type="entry name" value="GDHRDH"/>
</dbReference>
<dbReference type="InterPro" id="IPR057326">
    <property type="entry name" value="KR_dom"/>
</dbReference>
<dbReference type="FunFam" id="3.40.50.720:FF:000173">
    <property type="entry name" value="3-oxoacyl-[acyl-carrier protein] reductase"/>
    <property type="match status" value="1"/>
</dbReference>
<dbReference type="Pfam" id="PF13561">
    <property type="entry name" value="adh_short_C2"/>
    <property type="match status" value="1"/>
</dbReference>
<dbReference type="EMBL" id="AP019860">
    <property type="protein sequence ID" value="BBM85422.1"/>
    <property type="molecule type" value="Genomic_DNA"/>
</dbReference>
<dbReference type="Gene3D" id="3.40.50.1820">
    <property type="entry name" value="alpha/beta hydrolase"/>
    <property type="match status" value="1"/>
</dbReference>
<evidence type="ECO:0000256" key="3">
    <source>
        <dbReference type="SAM" id="MobiDB-lite"/>
    </source>
</evidence>
<organism evidence="5 6">
    <name type="scientific">Uabimicrobium amorphum</name>
    <dbReference type="NCBI Taxonomy" id="2596890"/>
    <lineage>
        <taxon>Bacteria</taxon>
        <taxon>Pseudomonadati</taxon>
        <taxon>Planctomycetota</taxon>
        <taxon>Candidatus Uabimicrobiia</taxon>
        <taxon>Candidatus Uabimicrobiales</taxon>
        <taxon>Candidatus Uabimicrobiaceae</taxon>
        <taxon>Candidatus Uabimicrobium</taxon>
    </lineage>
</organism>
<dbReference type="SMART" id="SM00822">
    <property type="entry name" value="PKS_KR"/>
    <property type="match status" value="1"/>
</dbReference>
<dbReference type="PANTHER" id="PTHR42760:SF83">
    <property type="entry name" value="(3R)-3-HYDROXYACYL-COA DEHYDROGENASE"/>
    <property type="match status" value="1"/>
</dbReference>
<dbReference type="InterPro" id="IPR000073">
    <property type="entry name" value="AB_hydrolase_1"/>
</dbReference>
<dbReference type="Gene3D" id="3.40.50.720">
    <property type="entry name" value="NAD(P)-binding Rossmann-like Domain"/>
    <property type="match status" value="1"/>
</dbReference>
<keyword evidence="2" id="KW-0560">Oxidoreductase</keyword>
<dbReference type="InterPro" id="IPR036291">
    <property type="entry name" value="NAD(P)-bd_dom_sf"/>
</dbReference>
<keyword evidence="6" id="KW-1185">Reference proteome</keyword>
<evidence type="ECO:0000256" key="1">
    <source>
        <dbReference type="ARBA" id="ARBA00006484"/>
    </source>
</evidence>
<name>A0A5S9F5M3_UABAM</name>
<dbReference type="CDD" id="cd05333">
    <property type="entry name" value="BKR_SDR_c"/>
    <property type="match status" value="1"/>
</dbReference>
<dbReference type="KEGG" id="uam:UABAM_03789"/>
<dbReference type="GO" id="GO:0048038">
    <property type="term" value="F:quinone binding"/>
    <property type="evidence" value="ECO:0007669"/>
    <property type="project" value="TreeGrafter"/>
</dbReference>
<dbReference type="NCBIfam" id="NF005559">
    <property type="entry name" value="PRK07231.1"/>
    <property type="match status" value="1"/>
</dbReference>
<proteinExistence type="inferred from homology"/>
<comment type="similarity">
    <text evidence="1">Belongs to the short-chain dehydrogenases/reductases (SDR) family.</text>
</comment>
<feature type="region of interest" description="Disordered" evidence="3">
    <location>
        <begin position="523"/>
        <end position="542"/>
    </location>
</feature>
<dbReference type="InterPro" id="IPR020904">
    <property type="entry name" value="Sc_DH/Rdtase_CS"/>
</dbReference>
<dbReference type="RefSeq" id="WP_173013411.1">
    <property type="nucleotide sequence ID" value="NZ_AP019860.1"/>
</dbReference>
<evidence type="ECO:0000259" key="4">
    <source>
        <dbReference type="SMART" id="SM00822"/>
    </source>
</evidence>
<reference evidence="5 6" key="1">
    <citation type="submission" date="2019-08" db="EMBL/GenBank/DDBJ databases">
        <title>Complete genome sequence of Candidatus Uab amorphum.</title>
        <authorList>
            <person name="Shiratori T."/>
            <person name="Suzuki S."/>
            <person name="Kakizawa Y."/>
            <person name="Ishida K."/>
        </authorList>
    </citation>
    <scope>NUCLEOTIDE SEQUENCE [LARGE SCALE GENOMIC DNA]</scope>
    <source>
        <strain evidence="5 6">SRT547</strain>
    </source>
</reference>
<evidence type="ECO:0000313" key="5">
    <source>
        <dbReference type="EMBL" id="BBM85422.1"/>
    </source>
</evidence>
<dbReference type="GO" id="GO:0006633">
    <property type="term" value="P:fatty acid biosynthetic process"/>
    <property type="evidence" value="ECO:0007669"/>
    <property type="project" value="TreeGrafter"/>
</dbReference>
<sequence>MHDEFFKFWENAAKNYQKAFESYKNFSPQSMQNATPETMMSSFMQAGQPFLDMMQKWYQEMSKLHMNQGSEEYLRHKNQQMFGLMENIDQKMFDVLSKMTAENMADSYQKTLDKMGNASKQFDMQTMMDYLQTITTEYLRDIEAIPENAKKINVEHLWEIWTKMLANPNDEEMKTYSKRLQESLAVKLKYGMEYYADPEKTKVGFSPRNLVWKKDKYQLFHYPAVNPKKNTTPVLIVYSLINKPYILDLLPGCSFIEYLTKEGLDVYLIDWGEPDYDDRKITLDHLISPVISGAVDFVVEYSKSEKVSILGHCIGGILATLYAARYPEKVERLVTLTTPISGTDGGIVGLWAHLLPTEQILQTFGNMPAKLIRYTFIGLKPYYEVIRWKKFYENLDKMNEQAMTAFCAVDKWINDNIDVPGEVFRKFILEIYQENRLSKGQTNINGKNVSLANITCPLYNVIAEDDWIVTPPSAKVLNDNVASEVNIQKIIPGQHLSIIFHPKNRPVWKEMLDFFCGDVPQEKKATSDHKSQQQKKNATVSKKLDTQQKEINLMRMQDRVVMITGGARGIGRATVLKFASEGAKVCWCDLDGDANKALHEELGSENHSYHHVNVTDRNAVREWVQQIVDKHGRIDVLVNNAGITRDNFLVKVKNGELVKEMPEEEFDQVIDINLKGVFNCTQAVAPVMIKQESGVILSASSVVGLYGNIGQTNYVATKAGVIGMTQVWARELGRYNIRVNAVSPGFIATEMVKKIPEKIIAGIAGKTPMNRLGEPRELANVYLWLASDEASFVSGANISVDGGLVWGT</sequence>
<dbReference type="PRINTS" id="PR00080">
    <property type="entry name" value="SDRFAMILY"/>
</dbReference>
<dbReference type="SUPFAM" id="SSF51735">
    <property type="entry name" value="NAD(P)-binding Rossmann-fold domains"/>
    <property type="match status" value="1"/>
</dbReference>
<dbReference type="Proteomes" id="UP000326354">
    <property type="component" value="Chromosome"/>
</dbReference>
<evidence type="ECO:0000256" key="2">
    <source>
        <dbReference type="ARBA" id="ARBA00023002"/>
    </source>
</evidence>
<accession>A0A5S9F5M3</accession>
<dbReference type="InterPro" id="IPR002347">
    <property type="entry name" value="SDR_fam"/>
</dbReference>
<dbReference type="PANTHER" id="PTHR42760">
    <property type="entry name" value="SHORT-CHAIN DEHYDROGENASES/REDUCTASES FAMILY MEMBER"/>
    <property type="match status" value="1"/>
</dbReference>
<gene>
    <name evidence="5" type="ORF">UABAM_03789</name>
</gene>
<dbReference type="InterPro" id="IPR029058">
    <property type="entry name" value="AB_hydrolase_fold"/>
</dbReference>
<dbReference type="SUPFAM" id="SSF53474">
    <property type="entry name" value="alpha/beta-Hydrolases"/>
    <property type="match status" value="1"/>
</dbReference>
<evidence type="ECO:0000313" key="6">
    <source>
        <dbReference type="Proteomes" id="UP000326354"/>
    </source>
</evidence>
<dbReference type="NCBIfam" id="NF009466">
    <property type="entry name" value="PRK12826.1-2"/>
    <property type="match status" value="1"/>
</dbReference>
<dbReference type="AlphaFoldDB" id="A0A5S9F5M3"/>
<dbReference type="GO" id="GO:0016616">
    <property type="term" value="F:oxidoreductase activity, acting on the CH-OH group of donors, NAD or NADP as acceptor"/>
    <property type="evidence" value="ECO:0007669"/>
    <property type="project" value="TreeGrafter"/>
</dbReference>
<dbReference type="PROSITE" id="PS00061">
    <property type="entry name" value="ADH_SHORT"/>
    <property type="match status" value="1"/>
</dbReference>
<feature type="domain" description="Ketoreductase" evidence="4">
    <location>
        <begin position="559"/>
        <end position="745"/>
    </location>
</feature>